<keyword evidence="1" id="KW-0812">Transmembrane</keyword>
<keyword evidence="1" id="KW-1133">Transmembrane helix</keyword>
<sequence>MREAISETIDKLIRWYDIAALAGIFVLVAVVSAITGETTVPNLLDTLAASLIIFGLIYVFIGLFGAAVFDVEQMSDEAILDGHG</sequence>
<evidence type="ECO:0000256" key="1">
    <source>
        <dbReference type="SAM" id="Phobius"/>
    </source>
</evidence>
<feature type="transmembrane region" description="Helical" evidence="1">
    <location>
        <begin position="47"/>
        <end position="69"/>
    </location>
</feature>
<organism evidence="2 3">
    <name type="scientific">Halorubrum halodurans</name>
    <dbReference type="NCBI Taxonomy" id="1383851"/>
    <lineage>
        <taxon>Archaea</taxon>
        <taxon>Methanobacteriati</taxon>
        <taxon>Methanobacteriota</taxon>
        <taxon>Stenosarchaea group</taxon>
        <taxon>Halobacteria</taxon>
        <taxon>Halobacteriales</taxon>
        <taxon>Haloferacaceae</taxon>
        <taxon>Halorubrum</taxon>
    </lineage>
</organism>
<dbReference type="AlphaFoldDB" id="A0A256IKX4"/>
<reference evidence="2 3" key="1">
    <citation type="journal article" date="2014" name="Front. Microbiol.">
        <title>Population and genomic analysis of the genus Halorubrum.</title>
        <authorList>
            <person name="Fullmer M.S."/>
            <person name="Soucy S.M."/>
            <person name="Swithers K.S."/>
            <person name="Makkay A.M."/>
            <person name="Wheeler R."/>
            <person name="Ventosa A."/>
            <person name="Gogarten J.P."/>
            <person name="Papke R.T."/>
        </authorList>
    </citation>
    <scope>NUCLEOTIDE SEQUENCE [LARGE SCALE GENOMIC DNA]</scope>
    <source>
        <strain evidence="2 3">Cb34</strain>
    </source>
</reference>
<keyword evidence="1" id="KW-0472">Membrane</keyword>
<gene>
    <name evidence="2" type="ORF">DJ70_06460</name>
</gene>
<dbReference type="Proteomes" id="UP000216308">
    <property type="component" value="Unassembled WGS sequence"/>
</dbReference>
<evidence type="ECO:0000313" key="3">
    <source>
        <dbReference type="Proteomes" id="UP000216308"/>
    </source>
</evidence>
<name>A0A256IKX4_9EURY</name>
<dbReference type="EMBL" id="NHPJ01000068">
    <property type="protein sequence ID" value="OYR57171.1"/>
    <property type="molecule type" value="Genomic_DNA"/>
</dbReference>
<protein>
    <submittedName>
        <fullName evidence="2">Uncharacterized protein</fullName>
    </submittedName>
</protein>
<keyword evidence="3" id="KW-1185">Reference proteome</keyword>
<feature type="transmembrane region" description="Helical" evidence="1">
    <location>
        <begin position="12"/>
        <end position="35"/>
    </location>
</feature>
<dbReference type="RefSeq" id="WP_094531229.1">
    <property type="nucleotide sequence ID" value="NZ_NHPJ01000068.1"/>
</dbReference>
<comment type="caution">
    <text evidence="2">The sequence shown here is derived from an EMBL/GenBank/DDBJ whole genome shotgun (WGS) entry which is preliminary data.</text>
</comment>
<accession>A0A256IKX4</accession>
<proteinExistence type="predicted"/>
<evidence type="ECO:0000313" key="2">
    <source>
        <dbReference type="EMBL" id="OYR57171.1"/>
    </source>
</evidence>